<evidence type="ECO:0000259" key="1">
    <source>
        <dbReference type="Pfam" id="PF00005"/>
    </source>
</evidence>
<organism evidence="2 3">
    <name type="scientific">candidate division TA06 bacterium</name>
    <dbReference type="NCBI Taxonomy" id="2250710"/>
    <lineage>
        <taxon>Bacteria</taxon>
        <taxon>Bacteria division TA06</taxon>
    </lineage>
</organism>
<evidence type="ECO:0000313" key="2">
    <source>
        <dbReference type="EMBL" id="TET80260.1"/>
    </source>
</evidence>
<keyword evidence="2" id="KW-0547">Nucleotide-binding</keyword>
<feature type="non-terminal residue" evidence="2">
    <location>
        <position position="1"/>
    </location>
</feature>
<dbReference type="AlphaFoldDB" id="A0A523XLU0"/>
<evidence type="ECO:0000313" key="3">
    <source>
        <dbReference type="Proteomes" id="UP000315534"/>
    </source>
</evidence>
<gene>
    <name evidence="2" type="ORF">E3J38_05930</name>
</gene>
<dbReference type="SUPFAM" id="SSF52540">
    <property type="entry name" value="P-loop containing nucleoside triphosphate hydrolases"/>
    <property type="match status" value="1"/>
</dbReference>
<dbReference type="InterPro" id="IPR003439">
    <property type="entry name" value="ABC_transporter-like_ATP-bd"/>
</dbReference>
<dbReference type="Gene3D" id="3.40.50.300">
    <property type="entry name" value="P-loop containing nucleotide triphosphate hydrolases"/>
    <property type="match status" value="1"/>
</dbReference>
<dbReference type="Pfam" id="PF00005">
    <property type="entry name" value="ABC_tran"/>
    <property type="match status" value="1"/>
</dbReference>
<dbReference type="InterPro" id="IPR039421">
    <property type="entry name" value="Type_1_exporter"/>
</dbReference>
<dbReference type="InterPro" id="IPR027417">
    <property type="entry name" value="P-loop_NTPase"/>
</dbReference>
<comment type="caution">
    <text evidence="2">The sequence shown here is derived from an EMBL/GenBank/DDBJ whole genome shotgun (WGS) entry which is preliminary data.</text>
</comment>
<keyword evidence="2" id="KW-0067">ATP-binding</keyword>
<protein>
    <submittedName>
        <fullName evidence="2">ATP-binding cassette domain-containing protein</fullName>
    </submittedName>
</protein>
<dbReference type="PANTHER" id="PTHR43394:SF1">
    <property type="entry name" value="ATP-BINDING CASSETTE SUB-FAMILY B MEMBER 10, MITOCHONDRIAL"/>
    <property type="match status" value="1"/>
</dbReference>
<dbReference type="GO" id="GO:0005524">
    <property type="term" value="F:ATP binding"/>
    <property type="evidence" value="ECO:0007669"/>
    <property type="project" value="UniProtKB-KW"/>
</dbReference>
<dbReference type="GO" id="GO:0016887">
    <property type="term" value="F:ATP hydrolysis activity"/>
    <property type="evidence" value="ECO:0007669"/>
    <property type="project" value="InterPro"/>
</dbReference>
<dbReference type="Proteomes" id="UP000315534">
    <property type="component" value="Unassembled WGS sequence"/>
</dbReference>
<dbReference type="PANTHER" id="PTHR43394">
    <property type="entry name" value="ATP-DEPENDENT PERMEASE MDL1, MITOCHONDRIAL"/>
    <property type="match status" value="1"/>
</dbReference>
<accession>A0A523XLU0</accession>
<proteinExistence type="predicted"/>
<sequence length="142" mass="15816">QANAHEFIARLPDGYETILGERGATLSVGQRQRISIARAIIKDAPILILDEPSMGLDPETDMKVREAIGRLAKGRTILVIAHRLSTDHQADQILLLDHGELVDKGTHNELLERSDLYNRLYKMQFTEEGLRSVSSQSSNPST</sequence>
<dbReference type="EMBL" id="SOIP01000354">
    <property type="protein sequence ID" value="TET80260.1"/>
    <property type="molecule type" value="Genomic_DNA"/>
</dbReference>
<dbReference type="GO" id="GO:0015421">
    <property type="term" value="F:ABC-type oligopeptide transporter activity"/>
    <property type="evidence" value="ECO:0007669"/>
    <property type="project" value="TreeGrafter"/>
</dbReference>
<reference evidence="2 3" key="1">
    <citation type="submission" date="2019-03" db="EMBL/GenBank/DDBJ databases">
        <title>Metabolic potential of uncultured bacteria and archaea associated with petroleum seepage in deep-sea sediments.</title>
        <authorList>
            <person name="Dong X."/>
            <person name="Hubert C."/>
        </authorList>
    </citation>
    <scope>NUCLEOTIDE SEQUENCE [LARGE SCALE GENOMIC DNA]</scope>
    <source>
        <strain evidence="2">E29_bin36</strain>
    </source>
</reference>
<name>A0A523XLU0_UNCT6</name>
<feature type="domain" description="ABC transporter" evidence="1">
    <location>
        <begin position="4"/>
        <end position="53"/>
    </location>
</feature>